<feature type="binding site" evidence="3">
    <location>
        <position position="487"/>
    </location>
    <ligand>
        <name>Zn(2+)</name>
        <dbReference type="ChEBI" id="CHEBI:29105"/>
        <label>2</label>
    </ligand>
</feature>
<feature type="binding site" evidence="3">
    <location>
        <position position="282"/>
    </location>
    <ligand>
        <name>Mg(2+)</name>
        <dbReference type="ChEBI" id="CHEBI:18420"/>
    </ligand>
</feature>
<dbReference type="PANTHER" id="PTHR11596:SF72">
    <property type="entry name" value="ALKALINE PHOSPHATASE"/>
    <property type="match status" value="1"/>
</dbReference>
<feature type="binding site" evidence="3">
    <location>
        <position position="488"/>
    </location>
    <ligand>
        <name>Zn(2+)</name>
        <dbReference type="ChEBI" id="CHEBI:29105"/>
        <label>2</label>
    </ligand>
</feature>
<keyword evidence="5" id="KW-0175">Coiled coil</keyword>
<dbReference type="GO" id="GO:0004035">
    <property type="term" value="F:alkaline phosphatase activity"/>
    <property type="evidence" value="ECO:0007669"/>
    <property type="project" value="UniProtKB-EC"/>
</dbReference>
<accession>A0A366RDA4</accession>
<dbReference type="AlphaFoldDB" id="A0A366RDA4"/>
<evidence type="ECO:0000313" key="8">
    <source>
        <dbReference type="Proteomes" id="UP000253153"/>
    </source>
</evidence>
<evidence type="ECO:0000256" key="5">
    <source>
        <dbReference type="SAM" id="Coils"/>
    </source>
</evidence>
<dbReference type="SUPFAM" id="SSF53649">
    <property type="entry name" value="Alkaline phosphatase-like"/>
    <property type="match status" value="1"/>
</dbReference>
<gene>
    <name evidence="7" type="ORF">FIESC28_07437</name>
</gene>
<keyword evidence="3" id="KW-0862">Zinc</keyword>
<organism evidence="7 8">
    <name type="scientific">Fusarium coffeatum</name>
    <dbReference type="NCBI Taxonomy" id="231269"/>
    <lineage>
        <taxon>Eukaryota</taxon>
        <taxon>Fungi</taxon>
        <taxon>Dikarya</taxon>
        <taxon>Ascomycota</taxon>
        <taxon>Pezizomycotina</taxon>
        <taxon>Sordariomycetes</taxon>
        <taxon>Hypocreomycetidae</taxon>
        <taxon>Hypocreales</taxon>
        <taxon>Nectriaceae</taxon>
        <taxon>Fusarium</taxon>
        <taxon>Fusarium incarnatum-equiseti species complex</taxon>
    </lineage>
</organism>
<proteinExistence type="inferred from homology"/>
<feature type="binding site" evidence="3">
    <location>
        <position position="174"/>
    </location>
    <ligand>
        <name>Mg(2+)</name>
        <dbReference type="ChEBI" id="CHEBI:18420"/>
    </ligand>
</feature>
<feature type="active site" description="Phosphoserine intermediate" evidence="2">
    <location>
        <position position="223"/>
    </location>
</feature>
<dbReference type="GO" id="GO:0046872">
    <property type="term" value="F:metal ion binding"/>
    <property type="evidence" value="ECO:0007669"/>
    <property type="project" value="UniProtKB-KW"/>
</dbReference>
<feature type="coiled-coil region" evidence="5">
    <location>
        <begin position="1087"/>
        <end position="1121"/>
    </location>
</feature>
<dbReference type="InterPro" id="IPR001952">
    <property type="entry name" value="Alkaline_phosphatase"/>
</dbReference>
<keyword evidence="3" id="KW-0479">Metal-binding</keyword>
<dbReference type="Gene3D" id="3.40.720.10">
    <property type="entry name" value="Alkaline Phosphatase, subunit A"/>
    <property type="match status" value="1"/>
</dbReference>
<dbReference type="Pfam" id="PF00245">
    <property type="entry name" value="Alk_phosphatase"/>
    <property type="match status" value="1"/>
</dbReference>
<dbReference type="SMART" id="SM00098">
    <property type="entry name" value="alkPPc"/>
    <property type="match status" value="1"/>
</dbReference>
<dbReference type="CDD" id="cd16012">
    <property type="entry name" value="ALP"/>
    <property type="match status" value="1"/>
</dbReference>
<comment type="caution">
    <text evidence="7">The sequence shown here is derived from an EMBL/GenBank/DDBJ whole genome shotgun (WGS) entry which is preliminary data.</text>
</comment>
<dbReference type="Proteomes" id="UP000253153">
    <property type="component" value="Unassembled WGS sequence"/>
</dbReference>
<feature type="binding site" evidence="3">
    <location>
        <position position="174"/>
    </location>
    <ligand>
        <name>Zn(2+)</name>
        <dbReference type="ChEBI" id="CHEBI:29105"/>
        <label>2</label>
    </ligand>
</feature>
<feature type="binding site" evidence="3">
    <location>
        <position position="442"/>
    </location>
    <ligand>
        <name>Zn(2+)</name>
        <dbReference type="ChEBI" id="CHEBI:29105"/>
        <label>2</label>
    </ligand>
</feature>
<evidence type="ECO:0000256" key="6">
    <source>
        <dbReference type="SAM" id="SignalP"/>
    </source>
</evidence>
<dbReference type="PRINTS" id="PR00113">
    <property type="entry name" value="ALKPHPHTASE"/>
</dbReference>
<reference evidence="7 8" key="1">
    <citation type="submission" date="2018-06" db="EMBL/GenBank/DDBJ databases">
        <title>Fusarium incarnatum-equiseti species complex species 28.</title>
        <authorList>
            <person name="Gardiner D.M."/>
        </authorList>
    </citation>
    <scope>NUCLEOTIDE SEQUENCE [LARGE SCALE GENOMIC DNA]</scope>
    <source>
        <strain evidence="7 8">FIESC_28</strain>
    </source>
</reference>
<dbReference type="EC" id="3.1.3.1" evidence="1"/>
<keyword evidence="6" id="KW-0732">Signal</keyword>
<dbReference type="GeneID" id="41996873"/>
<dbReference type="EMBL" id="QKXC01000158">
    <property type="protein sequence ID" value="RBR15121.1"/>
    <property type="molecule type" value="Genomic_DNA"/>
</dbReference>
<name>A0A366RDA4_9HYPO</name>
<comment type="cofactor">
    <cofactor evidence="3">
        <name>Mg(2+)</name>
        <dbReference type="ChEBI" id="CHEBI:18420"/>
    </cofactor>
    <text evidence="3">Binds 1 Mg(2+) ion.</text>
</comment>
<feature type="binding site" evidence="3">
    <location>
        <position position="446"/>
    </location>
    <ligand>
        <name>Zn(2+)</name>
        <dbReference type="ChEBI" id="CHEBI:29105"/>
        <label>2</label>
    </ligand>
</feature>
<comment type="cofactor">
    <cofactor evidence="3">
        <name>Zn(2+)</name>
        <dbReference type="ChEBI" id="CHEBI:29105"/>
    </cofactor>
    <text evidence="3">Binds 2 Zn(2+) ions.</text>
</comment>
<evidence type="ECO:0000313" key="7">
    <source>
        <dbReference type="EMBL" id="RBR15121.1"/>
    </source>
</evidence>
<comment type="similarity">
    <text evidence="4">Belongs to the alkaline phosphatase family.</text>
</comment>
<feature type="binding site" evidence="3">
    <location>
        <position position="284"/>
    </location>
    <ligand>
        <name>Mg(2+)</name>
        <dbReference type="ChEBI" id="CHEBI:18420"/>
    </ligand>
</feature>
<dbReference type="RefSeq" id="XP_031014387.1">
    <property type="nucleotide sequence ID" value="XM_031161577.1"/>
</dbReference>
<feature type="binding site" evidence="3">
    <location>
        <position position="437"/>
    </location>
    <ligand>
        <name>Mg(2+)</name>
        <dbReference type="ChEBI" id="CHEBI:18420"/>
    </ligand>
</feature>
<evidence type="ECO:0000256" key="3">
    <source>
        <dbReference type="PIRSR" id="PIRSR601952-2"/>
    </source>
</evidence>
<protein>
    <recommendedName>
        <fullName evidence="1">alkaline phosphatase</fullName>
        <ecNumber evidence="1">3.1.3.1</ecNumber>
    </recommendedName>
</protein>
<feature type="signal peptide" evidence="6">
    <location>
        <begin position="1"/>
        <end position="19"/>
    </location>
</feature>
<evidence type="ECO:0000256" key="2">
    <source>
        <dbReference type="PIRSR" id="PIRSR601952-1"/>
    </source>
</evidence>
<feature type="chain" id="PRO_5016671381" description="alkaline phosphatase" evidence="6">
    <location>
        <begin position="20"/>
        <end position="1150"/>
    </location>
</feature>
<evidence type="ECO:0000256" key="1">
    <source>
        <dbReference type="ARBA" id="ARBA00012647"/>
    </source>
</evidence>
<feature type="binding site" evidence="3">
    <location>
        <position position="610"/>
    </location>
    <ligand>
        <name>Zn(2+)</name>
        <dbReference type="ChEBI" id="CHEBI:29105"/>
        <label>2</label>
    </ligand>
</feature>
<keyword evidence="3" id="KW-0460">Magnesium</keyword>
<sequence>MVKFNAIAAFAASIAAASAQTYQRLGTCPTLGCVLPPDQSDFLPGQLFDLRVEVHAPVNGSEAAHDGKPDQKFKVTIAKEGEKAKDFAKAFGLKEPKVETWKFDWYEDLFAEDEDKPSIVNVASKVYRKISLNEPGKYTVTLHYYNGEKTTAEWTVRPLQPKRKAKNVIFFIGDGMTTNMITAARLLGHKSINGKYQTLMKLDEFPVLGHQMTHSIDSYITDSANSASALYTGHKSTVNAMGVYADSSPDPFDDPKVETIVEVFKRIWGGAWGAVSTAYLADATPIALTGHTRLRSQYGPLIDQNLNGNSNYSWTKHEGPDVFFGGGAENFIAGEGSYKGKDYYQEYKKKGYTVSHNKTSLLKADNSKRALGVFCQSNLPVWLDRNVYTDNIKSLKNDPTGAKTAAGDLPGLKDMTLKAIDVLSTRGKDKGFFLMSEAASIDKQMHALDYDRALGDLLELDDTVRATIEKLKKLDILDETLVIVSADHGHGFDVWGSADTEYLSEQEDDRAKRRAIGVYEKSGESQYTKKAKGINYGTGANFPTNWEPRYAIAGGVGAMPDHRENYKVHKKPRTAAVELKDGDYYVNPEDAPDGFVVNGTISTDNSQGVHSLTDVPVYALGPCQETFGGTYSNIDVFYKIANCLGLAQGKKGAPFLQRACNRASGPTKIDFSKHRIVGMTPDGYPVVCLVPCPVLQCRPRSDPSDPSGQPSYQTSNPKIPPWRVLPFAPLFQEDRVKSFKITLTNASPVVGDATTAVNRNRVARKERKVWRTLALQGITTAHLEHHPLDDAIAFKNYPSKQTRSSRVIPMKYHLLKKPDASQGVYMFFALPAFRFNSVFIAYFPTWLKYHELYRLGAYGHPYDFISTNYANDLNASQEYQVRGTGWEERFATLGRSAIEPFTLLTPAMQDGSALGGPFLSADGLSLTEIHEMMHLGSIWSIGPPIMPAVLTEVDGKKACYSRLAFPDHWYKEVRYNDDIHCLFSPDHGLCDMSKAIEPLNEDEIEYLKEISQFQIDVGQGVVHIGARMGSPFNPGWTTQLPAKYNTMACVDDGPHWCALSTGVKVHPVISYRTSPITDSPPSLLAKLWVLEEEARKLKVEKAQTNEECLKLYNQLERKERDLSRSRNHMSVLRHTFNRLELEERSSFTMY</sequence>
<dbReference type="PANTHER" id="PTHR11596">
    <property type="entry name" value="ALKALINE PHOSPHATASE"/>
    <property type="match status" value="1"/>
</dbReference>
<dbReference type="OrthoDB" id="5818554at2759"/>
<keyword evidence="8" id="KW-1185">Reference proteome</keyword>
<evidence type="ECO:0000256" key="4">
    <source>
        <dbReference type="RuleBase" id="RU003946"/>
    </source>
</evidence>
<dbReference type="InterPro" id="IPR017850">
    <property type="entry name" value="Alkaline_phosphatase_core_sf"/>
</dbReference>